<dbReference type="AlphaFoldDB" id="A0A1S1V4M9"/>
<proteinExistence type="predicted"/>
<dbReference type="GO" id="GO:0004814">
    <property type="term" value="F:arginine-tRNA ligase activity"/>
    <property type="evidence" value="ECO:0007669"/>
    <property type="project" value="InterPro"/>
</dbReference>
<evidence type="ECO:0000259" key="1">
    <source>
        <dbReference type="SMART" id="SM01016"/>
    </source>
</evidence>
<dbReference type="EMBL" id="MKIE01000013">
    <property type="protein sequence ID" value="OHW61424.1"/>
    <property type="molecule type" value="Genomic_DNA"/>
</dbReference>
<evidence type="ECO:0000313" key="3">
    <source>
        <dbReference type="Proteomes" id="UP000180254"/>
    </source>
</evidence>
<dbReference type="RefSeq" id="WP_071064362.1">
    <property type="nucleotide sequence ID" value="NZ_MKIE01000013.1"/>
</dbReference>
<dbReference type="GO" id="GO:0005737">
    <property type="term" value="C:cytoplasm"/>
    <property type="evidence" value="ECO:0007669"/>
    <property type="project" value="InterPro"/>
</dbReference>
<keyword evidence="3" id="KW-1185">Reference proteome</keyword>
<dbReference type="STRING" id="39480.EUAN_21670"/>
<organism evidence="2 3">
    <name type="scientific">Andreesenia angusta</name>
    <dbReference type="NCBI Taxonomy" id="39480"/>
    <lineage>
        <taxon>Bacteria</taxon>
        <taxon>Bacillati</taxon>
        <taxon>Bacillota</taxon>
        <taxon>Tissierellia</taxon>
        <taxon>Tissierellales</taxon>
        <taxon>Gottschalkiaceae</taxon>
        <taxon>Andreesenia</taxon>
    </lineage>
</organism>
<gene>
    <name evidence="2" type="ORF">EUAN_21670</name>
</gene>
<dbReference type="InterPro" id="IPR005148">
    <property type="entry name" value="Arg-tRNA-synth_N"/>
</dbReference>
<protein>
    <recommendedName>
        <fullName evidence="1">Arginyl tRNA synthetase N-terminal domain-containing protein</fullName>
    </recommendedName>
</protein>
<accession>A0A1S1V4M9</accession>
<evidence type="ECO:0000313" key="2">
    <source>
        <dbReference type="EMBL" id="OHW61424.1"/>
    </source>
</evidence>
<dbReference type="Proteomes" id="UP000180254">
    <property type="component" value="Unassembled WGS sequence"/>
</dbReference>
<dbReference type="GO" id="GO:0005524">
    <property type="term" value="F:ATP binding"/>
    <property type="evidence" value="ECO:0007669"/>
    <property type="project" value="InterPro"/>
</dbReference>
<dbReference type="SMART" id="SM01016">
    <property type="entry name" value="Arg_tRNA_synt_N"/>
    <property type="match status" value="1"/>
</dbReference>
<reference evidence="2 3" key="1">
    <citation type="submission" date="2016-09" db="EMBL/GenBank/DDBJ databases">
        <title>Genome sequence of Eubacterium angustum.</title>
        <authorList>
            <person name="Poehlein A."/>
            <person name="Daniel R."/>
        </authorList>
    </citation>
    <scope>NUCLEOTIDE SEQUENCE [LARGE SCALE GENOMIC DNA]</scope>
    <source>
        <strain evidence="2 3">DSM 1989</strain>
    </source>
</reference>
<comment type="caution">
    <text evidence="2">The sequence shown here is derived from an EMBL/GenBank/DDBJ whole genome shotgun (WGS) entry which is preliminary data.</text>
</comment>
<name>A0A1S1V4M9_9FIRM</name>
<sequence length="286" mass="32996">MFKTIDEVEKLFTDEIERVLRENRRIELEWKDGSELDLSSNIAMKYRDSGETAEQLASEISAELLMLERVETSEAGHLNMTMNREWESIFLNLFENRGLDICEKTGGKLFLNPISASEARVASYRKAMETICALRGVMIKFGPDGEDVRLGDMEDADGLPEEILDIAGISRSNKADITLSGIKLSNDMKNPHFRWSYIDYRLESVEQILEAQGIVSTEKLDLKKSGIWRLMLQKLKLKVAIDEAIRFRDPFKYYAWIEEYLESFYSLEITRETFVPKVARALKIKL</sequence>
<dbReference type="GO" id="GO:0006420">
    <property type="term" value="P:arginyl-tRNA aminoacylation"/>
    <property type="evidence" value="ECO:0007669"/>
    <property type="project" value="InterPro"/>
</dbReference>
<feature type="domain" description="Arginyl tRNA synthetase N-terminal" evidence="1">
    <location>
        <begin position="6"/>
        <end position="82"/>
    </location>
</feature>